<feature type="compositionally biased region" description="Low complexity" evidence="2">
    <location>
        <begin position="508"/>
        <end position="518"/>
    </location>
</feature>
<feature type="compositionally biased region" description="Basic and acidic residues" evidence="2">
    <location>
        <begin position="395"/>
        <end position="410"/>
    </location>
</feature>
<dbReference type="Proteomes" id="UP001178507">
    <property type="component" value="Unassembled WGS sequence"/>
</dbReference>
<comment type="caution">
    <text evidence="3">The sequence shown here is derived from an EMBL/GenBank/DDBJ whole genome shotgun (WGS) entry which is preliminary data.</text>
</comment>
<organism evidence="3 4">
    <name type="scientific">Effrenium voratum</name>
    <dbReference type="NCBI Taxonomy" id="2562239"/>
    <lineage>
        <taxon>Eukaryota</taxon>
        <taxon>Sar</taxon>
        <taxon>Alveolata</taxon>
        <taxon>Dinophyceae</taxon>
        <taxon>Suessiales</taxon>
        <taxon>Symbiodiniaceae</taxon>
        <taxon>Effrenium</taxon>
    </lineage>
</organism>
<feature type="region of interest" description="Disordered" evidence="2">
    <location>
        <begin position="38"/>
        <end position="93"/>
    </location>
</feature>
<feature type="region of interest" description="Disordered" evidence="2">
    <location>
        <begin position="294"/>
        <end position="343"/>
    </location>
</feature>
<gene>
    <name evidence="3" type="ORF">EVOR1521_LOCUS19039</name>
</gene>
<feature type="region of interest" description="Disordered" evidence="2">
    <location>
        <begin position="390"/>
        <end position="518"/>
    </location>
</feature>
<protein>
    <submittedName>
        <fullName evidence="3">Uncharacterized protein</fullName>
    </submittedName>
</protein>
<evidence type="ECO:0000256" key="2">
    <source>
        <dbReference type="SAM" id="MobiDB-lite"/>
    </source>
</evidence>
<feature type="compositionally biased region" description="Pro residues" evidence="2">
    <location>
        <begin position="322"/>
        <end position="332"/>
    </location>
</feature>
<keyword evidence="1" id="KW-0175">Coiled coil</keyword>
<dbReference type="AlphaFoldDB" id="A0AA36IVI9"/>
<sequence length="667" mass="70976">MVPWVDVHTATRRTREKVIASTFLPYWNAEGIFRQLPESAQLGPGSPGTPGPAPDRAKVAKAKAAPGSHRAQPKQGRPAKPKPRPTAAALRGAQSAVSAGRLAAEVRGQLLQLCAAAGLEPPELQGEVARAPPTPTPAPVAPAMSAPPRRRSLASQLRLAAQQRAREELELRRAQRHCRAAGTQTEEVYEICLRASREEPLKPKCAEALLDHHWHVAPVAPSHAPPFQELWVADAPHGHVAEPDIVVGEGQVTSTSGSPASPPLPQLEAMSTWEVVPALPQGVMASSQVPHVWHPAPSPPTVPDDSPGRDFASSPRAFLPARLPPFAAPRAPPSDRGATATDKATACDYDVSVLEALRRKGARTPMPGLDAPSAQAVPTTETAIQAALGASAEMSAREAKWEEDLTRPAPDDGLSGSPGSAPKPPESPAASSAGTPPPSPPPAPGPPPSSPGPGSSPDTAMADGAHPPSAGRPSVASEGEDASPGREDLMDDLPVLPAYRPLPPLDDTPVPAAGTPAAPQLAPRQLEQQFYSSLQILDSVQAHLTEVDLLAQHKALRQQHRLELEAQSRKERKEGLEAQVAQQAQLESALAWLEAMRRSQQQLLEQFQCSEASAAEERAAWRREMAARELQRQEEADLLEVERLEKEQSILERRRELLLLLGGGFQT</sequence>
<accession>A0AA36IVI9</accession>
<name>A0AA36IVI9_9DINO</name>
<feature type="coiled-coil region" evidence="1">
    <location>
        <begin position="627"/>
        <end position="661"/>
    </location>
</feature>
<feature type="coiled-coil region" evidence="1">
    <location>
        <begin position="550"/>
        <end position="579"/>
    </location>
</feature>
<keyword evidence="4" id="KW-1185">Reference proteome</keyword>
<reference evidence="3" key="1">
    <citation type="submission" date="2023-08" db="EMBL/GenBank/DDBJ databases">
        <authorList>
            <person name="Chen Y."/>
            <person name="Shah S."/>
            <person name="Dougan E. K."/>
            <person name="Thang M."/>
            <person name="Chan C."/>
        </authorList>
    </citation>
    <scope>NUCLEOTIDE SEQUENCE</scope>
</reference>
<evidence type="ECO:0000256" key="1">
    <source>
        <dbReference type="SAM" id="Coils"/>
    </source>
</evidence>
<evidence type="ECO:0000313" key="3">
    <source>
        <dbReference type="EMBL" id="CAJ1394376.1"/>
    </source>
</evidence>
<proteinExistence type="predicted"/>
<evidence type="ECO:0000313" key="4">
    <source>
        <dbReference type="Proteomes" id="UP001178507"/>
    </source>
</evidence>
<dbReference type="EMBL" id="CAUJNA010002813">
    <property type="protein sequence ID" value="CAJ1394376.1"/>
    <property type="molecule type" value="Genomic_DNA"/>
</dbReference>
<feature type="compositionally biased region" description="Pro residues" evidence="2">
    <location>
        <begin position="435"/>
        <end position="451"/>
    </location>
</feature>